<name>F4S0L8_MELLP</name>
<feature type="region of interest" description="Disordered" evidence="1">
    <location>
        <begin position="38"/>
        <end position="129"/>
    </location>
</feature>
<keyword evidence="3" id="KW-1185">Reference proteome</keyword>
<feature type="compositionally biased region" description="Polar residues" evidence="1">
    <location>
        <begin position="39"/>
        <end position="54"/>
    </location>
</feature>
<reference evidence="3" key="1">
    <citation type="journal article" date="2011" name="Proc. Natl. Acad. Sci. U.S.A.">
        <title>Obligate biotrophy features unraveled by the genomic analysis of rust fungi.</title>
        <authorList>
            <person name="Duplessis S."/>
            <person name="Cuomo C.A."/>
            <person name="Lin Y.-C."/>
            <person name="Aerts A."/>
            <person name="Tisserant E."/>
            <person name="Veneault-Fourrey C."/>
            <person name="Joly D.L."/>
            <person name="Hacquard S."/>
            <person name="Amselem J."/>
            <person name="Cantarel B.L."/>
            <person name="Chiu R."/>
            <person name="Coutinho P.M."/>
            <person name="Feau N."/>
            <person name="Field M."/>
            <person name="Frey P."/>
            <person name="Gelhaye E."/>
            <person name="Goldberg J."/>
            <person name="Grabherr M.G."/>
            <person name="Kodira C.D."/>
            <person name="Kohler A."/>
            <person name="Kuees U."/>
            <person name="Lindquist E.A."/>
            <person name="Lucas S.M."/>
            <person name="Mago R."/>
            <person name="Mauceli E."/>
            <person name="Morin E."/>
            <person name="Murat C."/>
            <person name="Pangilinan J.L."/>
            <person name="Park R."/>
            <person name="Pearson M."/>
            <person name="Quesneville H."/>
            <person name="Rouhier N."/>
            <person name="Sakthikumar S."/>
            <person name="Salamov A.A."/>
            <person name="Schmutz J."/>
            <person name="Selles B."/>
            <person name="Shapiro H."/>
            <person name="Tanguay P."/>
            <person name="Tuskan G.A."/>
            <person name="Henrissat B."/>
            <person name="Van de Peer Y."/>
            <person name="Rouze P."/>
            <person name="Ellis J.G."/>
            <person name="Dodds P.N."/>
            <person name="Schein J.E."/>
            <person name="Zhong S."/>
            <person name="Hamelin R.C."/>
            <person name="Grigoriev I.V."/>
            <person name="Szabo L.J."/>
            <person name="Martin F."/>
        </authorList>
    </citation>
    <scope>NUCLEOTIDE SEQUENCE [LARGE SCALE GENOMIC DNA]</scope>
    <source>
        <strain evidence="3">98AG31 / pathotype 3-4-7</strain>
    </source>
</reference>
<gene>
    <name evidence="2" type="ORF">MELLADRAFT_110684</name>
</gene>
<protein>
    <submittedName>
        <fullName evidence="2">Uncharacterized protein</fullName>
    </submittedName>
</protein>
<dbReference type="GeneID" id="18924159"/>
<evidence type="ECO:0000313" key="3">
    <source>
        <dbReference type="Proteomes" id="UP000001072"/>
    </source>
</evidence>
<sequence>MPKSNLPRLCSDCVSSFVREFLIARDFFRSPIIGLGSGYSPSASESRSPIQANRTKNKENTTVARVAPNPQLPRSTKAQTQGKKKRTSNPKESRPLSLMSLPKALKSDVYSEKKAAHRNKGKVTPMGRGTPSEGDDYILILCRHFQIFNNHMGKIPQNMLYMTYECENSV</sequence>
<dbReference type="RefSeq" id="XP_007414946.1">
    <property type="nucleotide sequence ID" value="XM_007414884.1"/>
</dbReference>
<proteinExistence type="predicted"/>
<organism evidence="3">
    <name type="scientific">Melampsora larici-populina (strain 98AG31 / pathotype 3-4-7)</name>
    <name type="common">Poplar leaf rust fungus</name>
    <dbReference type="NCBI Taxonomy" id="747676"/>
    <lineage>
        <taxon>Eukaryota</taxon>
        <taxon>Fungi</taxon>
        <taxon>Dikarya</taxon>
        <taxon>Basidiomycota</taxon>
        <taxon>Pucciniomycotina</taxon>
        <taxon>Pucciniomycetes</taxon>
        <taxon>Pucciniales</taxon>
        <taxon>Melampsoraceae</taxon>
        <taxon>Melampsora</taxon>
    </lineage>
</organism>
<dbReference type="AlphaFoldDB" id="F4S0L8"/>
<dbReference type="VEuPathDB" id="FungiDB:MELLADRAFT_110684"/>
<evidence type="ECO:0000313" key="2">
    <source>
        <dbReference type="EMBL" id="EGG01846.1"/>
    </source>
</evidence>
<dbReference type="KEGG" id="mlr:MELLADRAFT_110684"/>
<dbReference type="EMBL" id="GL883135">
    <property type="protein sequence ID" value="EGG01846.1"/>
    <property type="molecule type" value="Genomic_DNA"/>
</dbReference>
<dbReference type="HOGENOM" id="CLU_1570986_0_0_1"/>
<evidence type="ECO:0000256" key="1">
    <source>
        <dbReference type="SAM" id="MobiDB-lite"/>
    </source>
</evidence>
<dbReference type="Proteomes" id="UP000001072">
    <property type="component" value="Unassembled WGS sequence"/>
</dbReference>
<feature type="compositionally biased region" description="Polar residues" evidence="1">
    <location>
        <begin position="72"/>
        <end position="81"/>
    </location>
</feature>
<dbReference type="InParanoid" id="F4S0L8"/>
<accession>F4S0L8</accession>
<feature type="compositionally biased region" description="Basic and acidic residues" evidence="1">
    <location>
        <begin position="105"/>
        <end position="114"/>
    </location>
</feature>